<evidence type="ECO:0000313" key="5">
    <source>
        <dbReference type="Proteomes" id="UP000663829"/>
    </source>
</evidence>
<dbReference type="AlphaFoldDB" id="A0A815HEQ9"/>
<dbReference type="EMBL" id="CAJNOQ010014919">
    <property type="protein sequence ID" value="CAF1351182.1"/>
    <property type="molecule type" value="Genomic_DNA"/>
</dbReference>
<dbReference type="Proteomes" id="UP000682733">
    <property type="component" value="Unassembled WGS sequence"/>
</dbReference>
<dbReference type="EMBL" id="CAJNOK010012932">
    <property type="protein sequence ID" value="CAF1174463.1"/>
    <property type="molecule type" value="Genomic_DNA"/>
</dbReference>
<dbReference type="Proteomes" id="UP000681722">
    <property type="component" value="Unassembled WGS sequence"/>
</dbReference>
<dbReference type="Proteomes" id="UP000677228">
    <property type="component" value="Unassembled WGS sequence"/>
</dbReference>
<accession>A0A815HEQ9</accession>
<protein>
    <submittedName>
        <fullName evidence="2">Uncharacterized protein</fullName>
    </submittedName>
</protein>
<name>A0A815HEQ9_9BILA</name>
<gene>
    <name evidence="2" type="ORF">GPM918_LOCUS30916</name>
    <name evidence="1" type="ORF">OVA965_LOCUS22738</name>
    <name evidence="4" type="ORF">SRO942_LOCUS31546</name>
    <name evidence="3" type="ORF">TMI583_LOCUS23457</name>
</gene>
<dbReference type="EMBL" id="CAJOBA010034459">
    <property type="protein sequence ID" value="CAF3985745.1"/>
    <property type="molecule type" value="Genomic_DNA"/>
</dbReference>
<evidence type="ECO:0000313" key="2">
    <source>
        <dbReference type="EMBL" id="CAF1351182.1"/>
    </source>
</evidence>
<organism evidence="2 5">
    <name type="scientific">Didymodactylos carnosus</name>
    <dbReference type="NCBI Taxonomy" id="1234261"/>
    <lineage>
        <taxon>Eukaryota</taxon>
        <taxon>Metazoa</taxon>
        <taxon>Spiralia</taxon>
        <taxon>Gnathifera</taxon>
        <taxon>Rotifera</taxon>
        <taxon>Eurotatoria</taxon>
        <taxon>Bdelloidea</taxon>
        <taxon>Philodinida</taxon>
        <taxon>Philodinidae</taxon>
        <taxon>Didymodactylos</taxon>
    </lineage>
</organism>
<sequence>MGYISLFYEKTDIAGQDFKRLRTDTRREFLNEFFIGDDKKWRGTKNFIVSHDLNVIRLQLQKASGWYHIACPDNEQTILAKSFAWVM</sequence>
<reference evidence="2" key="1">
    <citation type="submission" date="2021-02" db="EMBL/GenBank/DDBJ databases">
        <authorList>
            <person name="Nowell W R."/>
        </authorList>
    </citation>
    <scope>NUCLEOTIDE SEQUENCE</scope>
</reference>
<proteinExistence type="predicted"/>
<keyword evidence="5" id="KW-1185">Reference proteome</keyword>
<dbReference type="Proteomes" id="UP000663829">
    <property type="component" value="Unassembled WGS sequence"/>
</dbReference>
<dbReference type="EMBL" id="CAJOBC010064516">
    <property type="protein sequence ID" value="CAF4221296.1"/>
    <property type="molecule type" value="Genomic_DNA"/>
</dbReference>
<evidence type="ECO:0000313" key="3">
    <source>
        <dbReference type="EMBL" id="CAF3985745.1"/>
    </source>
</evidence>
<evidence type="ECO:0000313" key="1">
    <source>
        <dbReference type="EMBL" id="CAF1174463.1"/>
    </source>
</evidence>
<evidence type="ECO:0000313" key="4">
    <source>
        <dbReference type="EMBL" id="CAF4221296.1"/>
    </source>
</evidence>
<comment type="caution">
    <text evidence="2">The sequence shown here is derived from an EMBL/GenBank/DDBJ whole genome shotgun (WGS) entry which is preliminary data.</text>
</comment>